<dbReference type="Pfam" id="PF00118">
    <property type="entry name" value="Cpn60_TCP1"/>
    <property type="match status" value="1"/>
</dbReference>
<feature type="coiled-coil region" evidence="10">
    <location>
        <begin position="558"/>
        <end position="606"/>
    </location>
</feature>
<dbReference type="GO" id="GO:0005524">
    <property type="term" value="F:ATP binding"/>
    <property type="evidence" value="ECO:0007669"/>
    <property type="project" value="UniProtKB-KW"/>
</dbReference>
<dbReference type="PROSITE" id="PS00750">
    <property type="entry name" value="TCP1_1"/>
    <property type="match status" value="1"/>
</dbReference>
<dbReference type="PROSITE" id="PS00995">
    <property type="entry name" value="TCP1_3"/>
    <property type="match status" value="1"/>
</dbReference>
<evidence type="ECO:0000313" key="12">
    <source>
        <dbReference type="EMBL" id="CAJ1938390.1"/>
    </source>
</evidence>
<dbReference type="GO" id="GO:0005737">
    <property type="term" value="C:cytoplasm"/>
    <property type="evidence" value="ECO:0007669"/>
    <property type="project" value="UniProtKB-SubCell"/>
</dbReference>
<evidence type="ECO:0000256" key="5">
    <source>
        <dbReference type="ARBA" id="ARBA00022741"/>
    </source>
</evidence>
<evidence type="ECO:0000256" key="4">
    <source>
        <dbReference type="ARBA" id="ARBA00022490"/>
    </source>
</evidence>
<dbReference type="EMBL" id="OY731400">
    <property type="protein sequence ID" value="CAJ1938390.1"/>
    <property type="molecule type" value="Genomic_DNA"/>
</dbReference>
<dbReference type="AlphaFoldDB" id="A0AA86SEM9"/>
<evidence type="ECO:0000256" key="3">
    <source>
        <dbReference type="ARBA" id="ARBA00014424"/>
    </source>
</evidence>
<reference evidence="12" key="1">
    <citation type="submission" date="2023-10" db="EMBL/GenBank/DDBJ databases">
        <authorList>
            <person name="Domelevo Entfellner J.-B."/>
        </authorList>
    </citation>
    <scope>NUCLEOTIDE SEQUENCE</scope>
</reference>
<evidence type="ECO:0000256" key="2">
    <source>
        <dbReference type="ARBA" id="ARBA00008020"/>
    </source>
</evidence>
<accession>A0AA86SEM9</accession>
<proteinExistence type="inferred from homology"/>
<keyword evidence="5 9" id="KW-0547">Nucleotide-binding</keyword>
<dbReference type="InterPro" id="IPR027410">
    <property type="entry name" value="TCP-1-like_intermed_sf"/>
</dbReference>
<dbReference type="GO" id="GO:0140662">
    <property type="term" value="F:ATP-dependent protein folding chaperone"/>
    <property type="evidence" value="ECO:0007669"/>
    <property type="project" value="InterPro"/>
</dbReference>
<dbReference type="PROSITE" id="PS00751">
    <property type="entry name" value="TCP1_2"/>
    <property type="match status" value="1"/>
</dbReference>
<keyword evidence="4" id="KW-0963">Cytoplasm</keyword>
<feature type="region of interest" description="Disordered" evidence="11">
    <location>
        <begin position="393"/>
        <end position="416"/>
    </location>
</feature>
<comment type="similarity">
    <text evidence="2 9">Belongs to the TCP-1 chaperonin family.</text>
</comment>
<evidence type="ECO:0000256" key="11">
    <source>
        <dbReference type="SAM" id="MobiDB-lite"/>
    </source>
</evidence>
<dbReference type="Gene3D" id="1.10.560.10">
    <property type="entry name" value="GroEL-like equatorial domain"/>
    <property type="match status" value="1"/>
</dbReference>
<evidence type="ECO:0000256" key="9">
    <source>
        <dbReference type="RuleBase" id="RU004187"/>
    </source>
</evidence>
<evidence type="ECO:0000256" key="1">
    <source>
        <dbReference type="ARBA" id="ARBA00004496"/>
    </source>
</evidence>
<sequence length="667" mass="73795">MAVVAQTPDIAGERQSGQDVRTQNVVACQAVANIVKSSLGPVGLDKMLVDDIGDVTITNDGATILKMLEVEHPSAKVLVELAELQDREVGDGTTSVVIVAAELLKRANDLVRNKIHPTSIISGYRLAMREACKYVEEKLAVKVEKLGKDSLINCAKTSMSSKLIAGDSDFFANLVVTGGLRNEICLGVHHLVKQRILLINSKNYCMHWALVVRKEFNLSFEPSLLKSILGFNLLSLEISSVGVNKLIGVDLHPCLAKREAVIEEVPPSSASTLLVLVLDRQADHQWHKILLCLSNSSQIAAITQNSHMRNIGKSRLKDKRAKSISLDQSQLWGMATAQTLQYALARQSFTGLKDSGSPRCLLVYGRCSWMEIEKGQHAFVVKERAALITRENSQVEARRNKERMRRPIPSSQPKSQSLLSTLKSYQLPQAVKPVVARAIDGFTAVPGSIPRAPSRLTENVNPSLAKRDGALESKARTDWMGLALVPRTMKGELHRPPINPFPHPSLPFLSHRLLVLGCSFEARKGRYSECCLIVDGFIDAGSKTGTDPLDINDLSCLNHISTKLLKNLKKKYAILEKENRALSLKLVQLEQERGRIAQQRVESQKKTLTLEDKNTLEQKNANAKRGEEEKGEENINTVKDRRWTIYKQDGDPYMNPPDTKPPDNGCG</sequence>
<dbReference type="Proteomes" id="UP001189624">
    <property type="component" value="Chromosome 3"/>
</dbReference>
<organism evidence="12 13">
    <name type="scientific">Sphenostylis stenocarpa</name>
    <dbReference type="NCBI Taxonomy" id="92480"/>
    <lineage>
        <taxon>Eukaryota</taxon>
        <taxon>Viridiplantae</taxon>
        <taxon>Streptophyta</taxon>
        <taxon>Embryophyta</taxon>
        <taxon>Tracheophyta</taxon>
        <taxon>Spermatophyta</taxon>
        <taxon>Magnoliopsida</taxon>
        <taxon>eudicotyledons</taxon>
        <taxon>Gunneridae</taxon>
        <taxon>Pentapetalae</taxon>
        <taxon>rosids</taxon>
        <taxon>fabids</taxon>
        <taxon>Fabales</taxon>
        <taxon>Fabaceae</taxon>
        <taxon>Papilionoideae</taxon>
        <taxon>50 kb inversion clade</taxon>
        <taxon>NPAAA clade</taxon>
        <taxon>indigoferoid/millettioid clade</taxon>
        <taxon>Phaseoleae</taxon>
        <taxon>Sphenostylis</taxon>
    </lineage>
</organism>
<dbReference type="InterPro" id="IPR017998">
    <property type="entry name" value="Chaperone_TCP-1"/>
</dbReference>
<keyword evidence="6 9" id="KW-0067">ATP-binding</keyword>
<evidence type="ECO:0000256" key="8">
    <source>
        <dbReference type="ARBA" id="ARBA00030049"/>
    </source>
</evidence>
<keyword evidence="10" id="KW-0175">Coiled coil</keyword>
<keyword evidence="13" id="KW-1185">Reference proteome</keyword>
<dbReference type="InterPro" id="IPR027413">
    <property type="entry name" value="GROEL-like_equatorial_sf"/>
</dbReference>
<dbReference type="PANTHER" id="PTHR11353">
    <property type="entry name" value="CHAPERONIN"/>
    <property type="match status" value="1"/>
</dbReference>
<evidence type="ECO:0000256" key="7">
    <source>
        <dbReference type="ARBA" id="ARBA00023186"/>
    </source>
</evidence>
<dbReference type="InterPro" id="IPR002423">
    <property type="entry name" value="Cpn60/GroEL/TCP-1"/>
</dbReference>
<dbReference type="GO" id="GO:0016887">
    <property type="term" value="F:ATP hydrolysis activity"/>
    <property type="evidence" value="ECO:0007669"/>
    <property type="project" value="InterPro"/>
</dbReference>
<dbReference type="FunFam" id="1.10.560.10:FF:000070">
    <property type="entry name" value="Uncharacterized protein"/>
    <property type="match status" value="1"/>
</dbReference>
<protein>
    <recommendedName>
        <fullName evidence="3">T-complex protein 1 subunit alpha</fullName>
    </recommendedName>
    <alternativeName>
        <fullName evidence="8">CCT-alpha</fullName>
    </alternativeName>
</protein>
<dbReference type="PRINTS" id="PR00304">
    <property type="entry name" value="TCOMPLEXTCP1"/>
</dbReference>
<comment type="subcellular location">
    <subcellularLocation>
        <location evidence="1">Cytoplasm</location>
    </subcellularLocation>
</comment>
<dbReference type="GO" id="GO:0051082">
    <property type="term" value="F:unfolded protein binding"/>
    <property type="evidence" value="ECO:0007669"/>
    <property type="project" value="InterPro"/>
</dbReference>
<evidence type="ECO:0000256" key="6">
    <source>
        <dbReference type="ARBA" id="ARBA00022840"/>
    </source>
</evidence>
<dbReference type="SUPFAM" id="SSF48592">
    <property type="entry name" value="GroEL equatorial domain-like"/>
    <property type="match status" value="1"/>
</dbReference>
<feature type="region of interest" description="Disordered" evidence="11">
    <location>
        <begin position="617"/>
        <end position="667"/>
    </location>
</feature>
<evidence type="ECO:0000313" key="13">
    <source>
        <dbReference type="Proteomes" id="UP001189624"/>
    </source>
</evidence>
<dbReference type="Gramene" id="rna-AYBTSS11_LOCUS8550">
    <property type="protein sequence ID" value="CAJ1938390.1"/>
    <property type="gene ID" value="gene-AYBTSS11_LOCUS8550"/>
</dbReference>
<dbReference type="InterPro" id="IPR002194">
    <property type="entry name" value="Chaperonin_TCP-1_CS"/>
</dbReference>
<evidence type="ECO:0000256" key="10">
    <source>
        <dbReference type="SAM" id="Coils"/>
    </source>
</evidence>
<dbReference type="Gene3D" id="3.30.260.10">
    <property type="entry name" value="TCP-1-like chaperonin intermediate domain"/>
    <property type="match status" value="1"/>
</dbReference>
<gene>
    <name evidence="12" type="ORF">AYBTSS11_LOCUS8550</name>
</gene>
<keyword evidence="7 9" id="KW-0143">Chaperone</keyword>
<name>A0AA86SEM9_9FABA</name>